<dbReference type="InterPro" id="IPR050471">
    <property type="entry name" value="AB_hydrolase"/>
</dbReference>
<evidence type="ECO:0000313" key="2">
    <source>
        <dbReference type="EMBL" id="APE38792.1"/>
    </source>
</evidence>
<dbReference type="AlphaFoldDB" id="A0A1J0W3B7"/>
<dbReference type="GO" id="GO:0004806">
    <property type="term" value="F:triacylglycerol lipase activity"/>
    <property type="evidence" value="ECO:0007669"/>
    <property type="project" value="TreeGrafter"/>
</dbReference>
<gene>
    <name evidence="2" type="ORF">BOX37_27725</name>
</gene>
<protein>
    <submittedName>
        <fullName evidence="2">Poly(3-hydroxyalkanoate) depolymerase</fullName>
    </submittedName>
</protein>
<dbReference type="PANTHER" id="PTHR43433">
    <property type="entry name" value="HYDROLASE, ALPHA/BETA FOLD FAMILY PROTEIN"/>
    <property type="match status" value="1"/>
</dbReference>
<dbReference type="InterPro" id="IPR029058">
    <property type="entry name" value="AB_hydrolase_fold"/>
</dbReference>
<dbReference type="EMBL" id="CP018082">
    <property type="protein sequence ID" value="APE38792.1"/>
    <property type="molecule type" value="Genomic_DNA"/>
</dbReference>
<dbReference type="Pfam" id="PF00561">
    <property type="entry name" value="Abhydrolase_1"/>
    <property type="match status" value="1"/>
</dbReference>
<dbReference type="NCBIfam" id="TIGR02240">
    <property type="entry name" value="PHA_depoly_arom"/>
    <property type="match status" value="1"/>
</dbReference>
<proteinExistence type="predicted"/>
<feature type="domain" description="AB hydrolase-1" evidence="1">
    <location>
        <begin position="24"/>
        <end position="246"/>
    </location>
</feature>
<organism evidence="2 3">
    <name type="scientific">Nocardia mangyaensis</name>
    <dbReference type="NCBI Taxonomy" id="2213200"/>
    <lineage>
        <taxon>Bacteria</taxon>
        <taxon>Bacillati</taxon>
        <taxon>Actinomycetota</taxon>
        <taxon>Actinomycetes</taxon>
        <taxon>Mycobacteriales</taxon>
        <taxon>Nocardiaceae</taxon>
        <taxon>Nocardia</taxon>
    </lineage>
</organism>
<dbReference type="InterPro" id="IPR000073">
    <property type="entry name" value="AB_hydrolase_1"/>
</dbReference>
<dbReference type="Proteomes" id="UP000183810">
    <property type="component" value="Chromosome"/>
</dbReference>
<dbReference type="PANTHER" id="PTHR43433:SF5">
    <property type="entry name" value="AB HYDROLASE-1 DOMAIN-CONTAINING PROTEIN"/>
    <property type="match status" value="1"/>
</dbReference>
<evidence type="ECO:0000313" key="3">
    <source>
        <dbReference type="Proteomes" id="UP000183810"/>
    </source>
</evidence>
<dbReference type="RefSeq" id="WP_071931949.1">
    <property type="nucleotide sequence ID" value="NZ_CP018082.1"/>
</dbReference>
<dbReference type="GO" id="GO:0046503">
    <property type="term" value="P:glycerolipid catabolic process"/>
    <property type="evidence" value="ECO:0007669"/>
    <property type="project" value="TreeGrafter"/>
</dbReference>
<reference evidence="2" key="1">
    <citation type="submission" date="2016-11" db="EMBL/GenBank/DDBJ databases">
        <authorList>
            <person name="Jaros S."/>
            <person name="Januszkiewicz K."/>
            <person name="Wedrychowicz H."/>
        </authorList>
    </citation>
    <scope>NUCLEOTIDE SEQUENCE [LARGE SCALE GENOMIC DNA]</scope>
    <source>
        <strain evidence="2">Y48</strain>
    </source>
</reference>
<dbReference type="KEGG" id="nsl:BOX37_27725"/>
<name>A0A1J0W3B7_9NOCA</name>
<evidence type="ECO:0000259" key="1">
    <source>
        <dbReference type="Pfam" id="PF00561"/>
    </source>
</evidence>
<keyword evidence="3" id="KW-1185">Reference proteome</keyword>
<accession>A0A1J0W3B7</accession>
<dbReference type="OrthoDB" id="9796770at2"/>
<dbReference type="SUPFAM" id="SSF53474">
    <property type="entry name" value="alpha/beta-Hydrolases"/>
    <property type="match status" value="1"/>
</dbReference>
<dbReference type="PRINTS" id="PR00111">
    <property type="entry name" value="ABHYDROLASE"/>
</dbReference>
<dbReference type="Gene3D" id="3.40.50.1820">
    <property type="entry name" value="alpha/beta hydrolase"/>
    <property type="match status" value="1"/>
</dbReference>
<sequence length="270" mass="29090">MRPGVPGTGQRLRAAVREGNKDTPPLLLCNGIGAGLELLQPFVDHLDPAIPVIRFDVPGVGGSPLPRMPYLMTCLSRTVTTLVAQLGYPTFDVLGISWGGALAQQIAFQNPRRCRRMVLASTATGSIMVPARPSVLAKMITPRRYRDPGHATSVAADIYGGRLRAEPELVTTLLTKHAPHPTDRGYQLQLLASAGWTSLPFLPMIRQPTLILTGDDDPIVPTVNARIMARLLPHAKLHVFNDGHLGLVTLADELGPLVSEFLSGPLSTRT</sequence>
<dbReference type="InterPro" id="IPR011942">
    <property type="entry name" value="PHA_depoly_arom"/>
</dbReference>